<dbReference type="AlphaFoldDB" id="A0A1G8QNS1"/>
<name>A0A1G8QNS1_9BACI</name>
<dbReference type="Proteomes" id="UP000199017">
    <property type="component" value="Unassembled WGS sequence"/>
</dbReference>
<proteinExistence type="predicted"/>
<evidence type="ECO:0000313" key="1">
    <source>
        <dbReference type="EMBL" id="SDJ06419.1"/>
    </source>
</evidence>
<dbReference type="Pfam" id="PF08863">
    <property type="entry name" value="YolD"/>
    <property type="match status" value="1"/>
</dbReference>
<dbReference type="EMBL" id="FNDU01000021">
    <property type="protein sequence ID" value="SDJ06419.1"/>
    <property type="molecule type" value="Genomic_DNA"/>
</dbReference>
<protein>
    <submittedName>
        <fullName evidence="1">YolD-like protein</fullName>
    </submittedName>
</protein>
<sequence length="60" mass="7563">MRENIELTFTYWDGYDFYEITGCCHYINHDQKQFNVKNKEKIYYITFDQITNIRRQTIHY</sequence>
<dbReference type="RefSeq" id="WP_139186016.1">
    <property type="nucleotide sequence ID" value="NZ_FNDU01000021.1"/>
</dbReference>
<dbReference type="OrthoDB" id="1644322at2"/>
<keyword evidence="2" id="KW-1185">Reference proteome</keyword>
<reference evidence="1 2" key="1">
    <citation type="submission" date="2016-10" db="EMBL/GenBank/DDBJ databases">
        <authorList>
            <person name="de Groot N.N."/>
        </authorList>
    </citation>
    <scope>NUCLEOTIDE SEQUENCE [LARGE SCALE GENOMIC DNA]</scope>
    <source>
        <strain evidence="2">P4B,CCM 7963,CECT 7998,DSM 25260,IBRC-M 10614,KCTC 13821</strain>
    </source>
</reference>
<dbReference type="InterPro" id="IPR014962">
    <property type="entry name" value="YolD"/>
</dbReference>
<accession>A0A1G8QNS1</accession>
<evidence type="ECO:0000313" key="2">
    <source>
        <dbReference type="Proteomes" id="UP000199017"/>
    </source>
</evidence>
<gene>
    <name evidence="1" type="ORF">SAMN05216352_12116</name>
</gene>
<organism evidence="1 2">
    <name type="scientific">Alteribacillus bidgolensis</name>
    <dbReference type="NCBI Taxonomy" id="930129"/>
    <lineage>
        <taxon>Bacteria</taxon>
        <taxon>Bacillati</taxon>
        <taxon>Bacillota</taxon>
        <taxon>Bacilli</taxon>
        <taxon>Bacillales</taxon>
        <taxon>Bacillaceae</taxon>
        <taxon>Alteribacillus</taxon>
    </lineage>
</organism>